<reference evidence="2 3" key="1">
    <citation type="submission" date="2018-12" db="EMBL/GenBank/DDBJ databases">
        <title>Dyella dinghuensis sp. nov. DHOA06 and Dyella choica sp. nov. 4M-K27, isolated from forest soil.</title>
        <authorList>
            <person name="Qiu L.-H."/>
            <person name="Gao Z.-H."/>
        </authorList>
    </citation>
    <scope>NUCLEOTIDE SEQUENCE [LARGE SCALE GENOMIC DNA]</scope>
    <source>
        <strain evidence="2 3">4M-K27</strain>
    </source>
</reference>
<feature type="chain" id="PRO_5019152158" evidence="1">
    <location>
        <begin position="21"/>
        <end position="116"/>
    </location>
</feature>
<organism evidence="2 3">
    <name type="scientific">Dyella choica</name>
    <dbReference type="NCBI Taxonomy" id="1927959"/>
    <lineage>
        <taxon>Bacteria</taxon>
        <taxon>Pseudomonadati</taxon>
        <taxon>Pseudomonadota</taxon>
        <taxon>Gammaproteobacteria</taxon>
        <taxon>Lysobacterales</taxon>
        <taxon>Rhodanobacteraceae</taxon>
        <taxon>Dyella</taxon>
    </lineage>
</organism>
<dbReference type="RefSeq" id="WP_126686731.1">
    <property type="nucleotide sequence ID" value="NZ_RYYV01000025.1"/>
</dbReference>
<dbReference type="EMBL" id="RYYV01000025">
    <property type="protein sequence ID" value="RUL70266.1"/>
    <property type="molecule type" value="Genomic_DNA"/>
</dbReference>
<accession>A0A432M0H6</accession>
<evidence type="ECO:0000313" key="3">
    <source>
        <dbReference type="Proteomes" id="UP000274358"/>
    </source>
</evidence>
<evidence type="ECO:0000256" key="1">
    <source>
        <dbReference type="SAM" id="SignalP"/>
    </source>
</evidence>
<dbReference type="AlphaFoldDB" id="A0A432M0H6"/>
<feature type="signal peptide" evidence="1">
    <location>
        <begin position="1"/>
        <end position="20"/>
    </location>
</feature>
<proteinExistence type="predicted"/>
<sequence length="116" mass="12505">MIKKALVATASVLFALAACAGIGKRVLERNAVLGFKVQEDRSANVDTLKLSGLSAHSSLVVSGYKTIREGDTLAVIVQLELTHDDLSGNFDYNIVIPSGVNVVTFGNDRTVIWHRH</sequence>
<dbReference type="Proteomes" id="UP000274358">
    <property type="component" value="Unassembled WGS sequence"/>
</dbReference>
<protein>
    <submittedName>
        <fullName evidence="2">Uncharacterized protein</fullName>
    </submittedName>
</protein>
<comment type="caution">
    <text evidence="2">The sequence shown here is derived from an EMBL/GenBank/DDBJ whole genome shotgun (WGS) entry which is preliminary data.</text>
</comment>
<keyword evidence="1" id="KW-0732">Signal</keyword>
<keyword evidence="3" id="KW-1185">Reference proteome</keyword>
<name>A0A432M0H6_9GAMM</name>
<evidence type="ECO:0000313" key="2">
    <source>
        <dbReference type="EMBL" id="RUL70266.1"/>
    </source>
</evidence>
<dbReference type="PROSITE" id="PS51257">
    <property type="entry name" value="PROKAR_LIPOPROTEIN"/>
    <property type="match status" value="1"/>
</dbReference>
<gene>
    <name evidence="2" type="ORF">EKH80_20855</name>
</gene>